<proteinExistence type="predicted"/>
<sequence length="118" mass="12981">MDRGTCHGSRDGAVFPRLFAARLAFLHGAPSRPTGPQTLRVCDPDWISRLHAIHHDPHRLRHTMPWMPLTHGSTVVPPPPTNGSAHSTGQSRRTSLTSSLLIRQPTIDYSAPSLHLDS</sequence>
<keyword evidence="3" id="KW-1185">Reference proteome</keyword>
<evidence type="ECO:0000313" key="3">
    <source>
        <dbReference type="Proteomes" id="UP001239795"/>
    </source>
</evidence>
<organism evidence="2 3">
    <name type="scientific">Colletotrichum melonis</name>
    <dbReference type="NCBI Taxonomy" id="1209925"/>
    <lineage>
        <taxon>Eukaryota</taxon>
        <taxon>Fungi</taxon>
        <taxon>Dikarya</taxon>
        <taxon>Ascomycota</taxon>
        <taxon>Pezizomycotina</taxon>
        <taxon>Sordariomycetes</taxon>
        <taxon>Hypocreomycetidae</taxon>
        <taxon>Glomerellales</taxon>
        <taxon>Glomerellaceae</taxon>
        <taxon>Colletotrichum</taxon>
        <taxon>Colletotrichum acutatum species complex</taxon>
    </lineage>
</organism>
<dbReference type="AlphaFoldDB" id="A0AAI9XUV6"/>
<protein>
    <submittedName>
        <fullName evidence="2">Uncharacterized protein</fullName>
    </submittedName>
</protein>
<feature type="region of interest" description="Disordered" evidence="1">
    <location>
        <begin position="69"/>
        <end position="99"/>
    </location>
</feature>
<reference evidence="2 3" key="1">
    <citation type="submission" date="2016-10" db="EMBL/GenBank/DDBJ databases">
        <title>The genome sequence of Colletotrichum fioriniae PJ7.</title>
        <authorList>
            <person name="Baroncelli R."/>
        </authorList>
    </citation>
    <scope>NUCLEOTIDE SEQUENCE [LARGE SCALE GENOMIC DNA]</scope>
    <source>
        <strain evidence="2">Col 31</strain>
    </source>
</reference>
<evidence type="ECO:0000256" key="1">
    <source>
        <dbReference type="SAM" id="MobiDB-lite"/>
    </source>
</evidence>
<accession>A0AAI9XUV6</accession>
<dbReference type="EMBL" id="MLGG01000010">
    <property type="protein sequence ID" value="KAK1461432.1"/>
    <property type="molecule type" value="Genomic_DNA"/>
</dbReference>
<comment type="caution">
    <text evidence="2">The sequence shown here is derived from an EMBL/GenBank/DDBJ whole genome shotgun (WGS) entry which is preliminary data.</text>
</comment>
<name>A0AAI9XUV6_9PEZI</name>
<gene>
    <name evidence="2" type="ORF">CMEL01_14386</name>
</gene>
<feature type="compositionally biased region" description="Low complexity" evidence="1">
    <location>
        <begin position="87"/>
        <end position="99"/>
    </location>
</feature>
<dbReference type="Proteomes" id="UP001239795">
    <property type="component" value="Unassembled WGS sequence"/>
</dbReference>
<evidence type="ECO:0000313" key="2">
    <source>
        <dbReference type="EMBL" id="KAK1461432.1"/>
    </source>
</evidence>